<keyword evidence="2" id="KW-1185">Reference proteome</keyword>
<sequence length="124" mass="14779">MQDLQSPNIRSYKSYEGERNLQLVDPVDLKPVRGIYVVRESKRNRSPMTSDLWRKISYKDMPVKSRRPPSHSKTFKGWWNDPEIKRKRRVAKYKLYSAEGKVKKSLKKSYKWIKIQCAKIIHGI</sequence>
<accession>A0A0D3AFG1</accession>
<evidence type="ECO:0000313" key="2">
    <source>
        <dbReference type="Proteomes" id="UP000032141"/>
    </source>
</evidence>
<dbReference type="PANTHER" id="PTHR33193:SF33">
    <property type="entry name" value="GENOME ASSEMBLY, CHROMOSOME: A01"/>
    <property type="match status" value="1"/>
</dbReference>
<evidence type="ECO:0000313" key="1">
    <source>
        <dbReference type="EnsemblPlants" id="Bo1g150400.1"/>
    </source>
</evidence>
<dbReference type="KEGG" id="boe:106301995"/>
<dbReference type="Gramene" id="Bo1g150400.1">
    <property type="protein sequence ID" value="Bo1g150400.1"/>
    <property type="gene ID" value="Bo1g150400"/>
</dbReference>
<evidence type="ECO:0008006" key="3">
    <source>
        <dbReference type="Google" id="ProtNLM"/>
    </source>
</evidence>
<dbReference type="AlphaFoldDB" id="A0A0D3AFG1"/>
<organism evidence="1 2">
    <name type="scientific">Brassica oleracea var. oleracea</name>
    <dbReference type="NCBI Taxonomy" id="109376"/>
    <lineage>
        <taxon>Eukaryota</taxon>
        <taxon>Viridiplantae</taxon>
        <taxon>Streptophyta</taxon>
        <taxon>Embryophyta</taxon>
        <taxon>Tracheophyta</taxon>
        <taxon>Spermatophyta</taxon>
        <taxon>Magnoliopsida</taxon>
        <taxon>eudicotyledons</taxon>
        <taxon>Gunneridae</taxon>
        <taxon>Pentapetalae</taxon>
        <taxon>rosids</taxon>
        <taxon>malvids</taxon>
        <taxon>Brassicales</taxon>
        <taxon>Brassicaceae</taxon>
        <taxon>Brassiceae</taxon>
        <taxon>Brassica</taxon>
    </lineage>
</organism>
<dbReference type="RefSeq" id="XP_013593956.1">
    <property type="nucleotide sequence ID" value="XM_013738502.1"/>
</dbReference>
<reference evidence="1 2" key="1">
    <citation type="journal article" date="2014" name="Genome Biol.">
        <title>Transcriptome and methylome profiling reveals relics of genome dominance in the mesopolyploid Brassica oleracea.</title>
        <authorList>
            <person name="Parkin I.A."/>
            <person name="Koh C."/>
            <person name="Tang H."/>
            <person name="Robinson S.J."/>
            <person name="Kagale S."/>
            <person name="Clarke W.E."/>
            <person name="Town C.D."/>
            <person name="Nixon J."/>
            <person name="Krishnakumar V."/>
            <person name="Bidwell S.L."/>
            <person name="Denoeud F."/>
            <person name="Belcram H."/>
            <person name="Links M.G."/>
            <person name="Just J."/>
            <person name="Clarke C."/>
            <person name="Bender T."/>
            <person name="Huebert T."/>
            <person name="Mason A.S."/>
            <person name="Pires J.C."/>
            <person name="Barker G."/>
            <person name="Moore J."/>
            <person name="Walley P.G."/>
            <person name="Manoli S."/>
            <person name="Batley J."/>
            <person name="Edwards D."/>
            <person name="Nelson M.N."/>
            <person name="Wang X."/>
            <person name="Paterson A.H."/>
            <person name="King G."/>
            <person name="Bancroft I."/>
            <person name="Chalhoub B."/>
            <person name="Sharpe A.G."/>
        </authorList>
    </citation>
    <scope>NUCLEOTIDE SEQUENCE</scope>
    <source>
        <strain evidence="1 2">cv. TO1000</strain>
    </source>
</reference>
<dbReference type="PANTHER" id="PTHR33193">
    <property type="entry name" value="DOMAIN PROTEIN, PUTATIVE (DUF3511)-RELATED"/>
    <property type="match status" value="1"/>
</dbReference>
<proteinExistence type="predicted"/>
<dbReference type="HOGENOM" id="CLU_167173_0_0_1"/>
<dbReference type="EnsemblPlants" id="Bo1g150400.1">
    <property type="protein sequence ID" value="Bo1g150400.1"/>
    <property type="gene ID" value="Bo1g150400"/>
</dbReference>
<dbReference type="Pfam" id="PF12023">
    <property type="entry name" value="DUF3511"/>
    <property type="match status" value="1"/>
</dbReference>
<dbReference type="InterPro" id="IPR021899">
    <property type="entry name" value="DUF3511"/>
</dbReference>
<dbReference type="GeneID" id="106301995"/>
<dbReference type="Proteomes" id="UP000032141">
    <property type="component" value="Chromosome C1"/>
</dbReference>
<name>A0A0D3AFG1_BRAOL</name>
<reference evidence="1" key="2">
    <citation type="submission" date="2015-03" db="UniProtKB">
        <authorList>
            <consortium name="EnsemblPlants"/>
        </authorList>
    </citation>
    <scope>IDENTIFICATION</scope>
</reference>
<dbReference type="OrthoDB" id="1082083at2759"/>
<dbReference type="STRING" id="109376.A0A0D3AFG1"/>
<protein>
    <recommendedName>
        <fullName evidence="3">DUF3511 domain-containing protein</fullName>
    </recommendedName>
</protein>
<dbReference type="eggNOG" id="ENOG502SXP3">
    <property type="taxonomic scope" value="Eukaryota"/>
</dbReference>